<name>A0A1F5ZXD3_9BACT</name>
<keyword evidence="6 7" id="KW-0961">Cell wall biogenesis/degradation</keyword>
<dbReference type="Gene3D" id="3.30.160.60">
    <property type="entry name" value="Classic Zinc Finger"/>
    <property type="match status" value="1"/>
</dbReference>
<dbReference type="Pfam" id="PF02618">
    <property type="entry name" value="YceG"/>
    <property type="match status" value="1"/>
</dbReference>
<keyword evidence="5 7" id="KW-0456">Lyase</keyword>
<comment type="catalytic activity">
    <reaction evidence="7">
        <text>a peptidoglycan chain = a peptidoglycan chain with N-acetyl-1,6-anhydromuramyl-[peptide] at the reducing end + a peptidoglycan chain with N-acetylglucosamine at the non-reducing end.</text>
        <dbReference type="EC" id="4.2.2.29"/>
    </reaction>
</comment>
<reference evidence="8 9" key="1">
    <citation type="journal article" date="2016" name="Nat. Commun.">
        <title>Thousands of microbial genomes shed light on interconnected biogeochemical processes in an aquifer system.</title>
        <authorList>
            <person name="Anantharaman K."/>
            <person name="Brown C.T."/>
            <person name="Hug L.A."/>
            <person name="Sharon I."/>
            <person name="Castelle C.J."/>
            <person name="Probst A.J."/>
            <person name="Thomas B.C."/>
            <person name="Singh A."/>
            <person name="Wilkins M.J."/>
            <person name="Karaoz U."/>
            <person name="Brodie E.L."/>
            <person name="Williams K.H."/>
            <person name="Hubbard S.S."/>
            <person name="Banfield J.F."/>
        </authorList>
    </citation>
    <scope>NUCLEOTIDE SEQUENCE [LARGE SCALE GENOMIC DNA]</scope>
</reference>
<protein>
    <recommendedName>
        <fullName evidence="7">Endolytic murein transglycosylase</fullName>
        <ecNumber evidence="7">4.2.2.29</ecNumber>
    </recommendedName>
    <alternativeName>
        <fullName evidence="7">Peptidoglycan lytic transglycosylase</fullName>
    </alternativeName>
    <alternativeName>
        <fullName evidence="7">Peptidoglycan polymerization terminase</fullName>
    </alternativeName>
</protein>
<evidence type="ECO:0000256" key="1">
    <source>
        <dbReference type="ARBA" id="ARBA00022475"/>
    </source>
</evidence>
<dbReference type="STRING" id="1798382.A3D77_03705"/>
<evidence type="ECO:0000256" key="6">
    <source>
        <dbReference type="ARBA" id="ARBA00023316"/>
    </source>
</evidence>
<dbReference type="CDD" id="cd08010">
    <property type="entry name" value="MltG_like"/>
    <property type="match status" value="1"/>
</dbReference>
<dbReference type="GO" id="GO:0005886">
    <property type="term" value="C:plasma membrane"/>
    <property type="evidence" value="ECO:0007669"/>
    <property type="project" value="UniProtKB-UniRule"/>
</dbReference>
<dbReference type="Proteomes" id="UP000176923">
    <property type="component" value="Unassembled WGS sequence"/>
</dbReference>
<evidence type="ECO:0000256" key="2">
    <source>
        <dbReference type="ARBA" id="ARBA00022692"/>
    </source>
</evidence>
<dbReference type="AlphaFoldDB" id="A0A1F5ZXD3"/>
<evidence type="ECO:0000256" key="5">
    <source>
        <dbReference type="ARBA" id="ARBA00023239"/>
    </source>
</evidence>
<accession>A0A1F5ZXD3</accession>
<evidence type="ECO:0000313" key="8">
    <source>
        <dbReference type="EMBL" id="OGG17004.1"/>
    </source>
</evidence>
<dbReference type="HAMAP" id="MF_02065">
    <property type="entry name" value="MltG"/>
    <property type="match status" value="1"/>
</dbReference>
<dbReference type="NCBIfam" id="TIGR00247">
    <property type="entry name" value="endolytic transglycosylase MltG"/>
    <property type="match status" value="1"/>
</dbReference>
<evidence type="ECO:0000256" key="4">
    <source>
        <dbReference type="ARBA" id="ARBA00023136"/>
    </source>
</evidence>
<sequence length="321" mass="36387">MKKRFIVLIALLVTIPLVLYMWWSQALKPVDPTNTEAVSFTIESGEDSRTISDKLFKANLIRSPVAFYLLSRFGGYGRKIQAGEFHLTPSMSMHEIANSLTIGTMDVWITIPEGWRREEIALKLAKELNIPETEFLKVAKEGYLFPETYQVQKEATVSVIISMFQNEFNKKITSDIFSKAQKRQLTLDELITIASLVEREGKHDSDRPIIASVILNRLNQNQKLDIDATVQYALGYQANQKSWWKKDLTLDDLNIDSLYNTYKNPGLPPTPIANPGLASIQAVVDAPTTEYLYYISDDNGTIHPAKTIEEHNANVAKYLNK</sequence>
<comment type="caution">
    <text evidence="8">The sequence shown here is derived from an EMBL/GenBank/DDBJ whole genome shotgun (WGS) entry which is preliminary data.</text>
</comment>
<organism evidence="8 9">
    <name type="scientific">Candidatus Gottesmanbacteria bacterium RIFCSPHIGHO2_02_FULL_39_11</name>
    <dbReference type="NCBI Taxonomy" id="1798382"/>
    <lineage>
        <taxon>Bacteria</taxon>
        <taxon>Candidatus Gottesmaniibacteriota</taxon>
    </lineage>
</organism>
<dbReference type="GO" id="GO:0008932">
    <property type="term" value="F:lytic endotransglycosylase activity"/>
    <property type="evidence" value="ECO:0007669"/>
    <property type="project" value="UniProtKB-UniRule"/>
</dbReference>
<keyword evidence="4 7" id="KW-0472">Membrane</keyword>
<evidence type="ECO:0000256" key="7">
    <source>
        <dbReference type="HAMAP-Rule" id="MF_02065"/>
    </source>
</evidence>
<comment type="similarity">
    <text evidence="7">Belongs to the transglycosylase MltG family.</text>
</comment>
<dbReference type="Gene3D" id="3.30.1490.480">
    <property type="entry name" value="Endolytic murein transglycosylase"/>
    <property type="match status" value="1"/>
</dbReference>
<dbReference type="GO" id="GO:0009252">
    <property type="term" value="P:peptidoglycan biosynthetic process"/>
    <property type="evidence" value="ECO:0007669"/>
    <property type="project" value="UniProtKB-UniRule"/>
</dbReference>
<dbReference type="InterPro" id="IPR003770">
    <property type="entry name" value="MLTG-like"/>
</dbReference>
<keyword evidence="1 7" id="KW-1003">Cell membrane</keyword>
<proteinExistence type="inferred from homology"/>
<evidence type="ECO:0000313" key="9">
    <source>
        <dbReference type="Proteomes" id="UP000176923"/>
    </source>
</evidence>
<keyword evidence="2 7" id="KW-0812">Transmembrane</keyword>
<dbReference type="EC" id="4.2.2.29" evidence="7"/>
<comment type="function">
    <text evidence="7">Functions as a peptidoglycan terminase that cleaves nascent peptidoglycan strands endolytically to terminate their elongation.</text>
</comment>
<dbReference type="PANTHER" id="PTHR30518:SF2">
    <property type="entry name" value="ENDOLYTIC MUREIN TRANSGLYCOSYLASE"/>
    <property type="match status" value="1"/>
</dbReference>
<evidence type="ECO:0000256" key="3">
    <source>
        <dbReference type="ARBA" id="ARBA00022989"/>
    </source>
</evidence>
<keyword evidence="3 7" id="KW-1133">Transmembrane helix</keyword>
<feature type="site" description="Important for catalytic activity" evidence="7">
    <location>
        <position position="200"/>
    </location>
</feature>
<dbReference type="PANTHER" id="PTHR30518">
    <property type="entry name" value="ENDOLYTIC MUREIN TRANSGLYCOSYLASE"/>
    <property type="match status" value="1"/>
</dbReference>
<gene>
    <name evidence="7" type="primary">mltG</name>
    <name evidence="8" type="ORF">A3D77_03705</name>
</gene>
<dbReference type="GO" id="GO:0071555">
    <property type="term" value="P:cell wall organization"/>
    <property type="evidence" value="ECO:0007669"/>
    <property type="project" value="UniProtKB-KW"/>
</dbReference>
<dbReference type="EMBL" id="MFJL01000004">
    <property type="protein sequence ID" value="OGG17004.1"/>
    <property type="molecule type" value="Genomic_DNA"/>
</dbReference>